<dbReference type="AlphaFoldDB" id="A0A316D282"/>
<keyword evidence="5 9" id="KW-0472">Membrane</keyword>
<dbReference type="Gene3D" id="3.30.450.20">
    <property type="entry name" value="PAS domain"/>
    <property type="match status" value="2"/>
</dbReference>
<keyword evidence="3" id="KW-0488">Methylation</keyword>
<evidence type="ECO:0000256" key="9">
    <source>
        <dbReference type="SAM" id="Phobius"/>
    </source>
</evidence>
<proteinExistence type="inferred from homology"/>
<dbReference type="InterPro" id="IPR004089">
    <property type="entry name" value="MCPsignal_dom"/>
</dbReference>
<dbReference type="FunFam" id="1.10.287.950:FF:000001">
    <property type="entry name" value="Methyl-accepting chemotaxis sensory transducer"/>
    <property type="match status" value="1"/>
</dbReference>
<dbReference type="RefSeq" id="WP_170119611.1">
    <property type="nucleotide sequence ID" value="NZ_QGGL01000032.1"/>
</dbReference>
<dbReference type="SMART" id="SM00283">
    <property type="entry name" value="MA"/>
    <property type="match status" value="1"/>
</dbReference>
<evidence type="ECO:0000259" key="10">
    <source>
        <dbReference type="PROSITE" id="PS50111"/>
    </source>
</evidence>
<comment type="similarity">
    <text evidence="7">Belongs to the methyl-accepting chemotaxis (MCP) protein family.</text>
</comment>
<evidence type="ECO:0000256" key="3">
    <source>
        <dbReference type="ARBA" id="ARBA00022481"/>
    </source>
</evidence>
<dbReference type="CDD" id="cd12913">
    <property type="entry name" value="PDC1_MCP_like"/>
    <property type="match status" value="1"/>
</dbReference>
<evidence type="ECO:0000256" key="5">
    <source>
        <dbReference type="ARBA" id="ARBA00023136"/>
    </source>
</evidence>
<keyword evidence="4" id="KW-0145">Chemotaxis</keyword>
<dbReference type="InterPro" id="IPR029151">
    <property type="entry name" value="Sensor-like_sf"/>
</dbReference>
<dbReference type="CDD" id="cd11386">
    <property type="entry name" value="MCP_signal"/>
    <property type="match status" value="1"/>
</dbReference>
<evidence type="ECO:0000256" key="8">
    <source>
        <dbReference type="PROSITE-ProRule" id="PRU00284"/>
    </source>
</evidence>
<dbReference type="InterPro" id="IPR003660">
    <property type="entry name" value="HAMP_dom"/>
</dbReference>
<dbReference type="EMBL" id="QGGL01000032">
    <property type="protein sequence ID" value="PWK04963.1"/>
    <property type="molecule type" value="Genomic_DNA"/>
</dbReference>
<dbReference type="PROSITE" id="PS50111">
    <property type="entry name" value="CHEMOTAXIS_TRANSDUC_2"/>
    <property type="match status" value="1"/>
</dbReference>
<evidence type="ECO:0000256" key="2">
    <source>
        <dbReference type="ARBA" id="ARBA00022475"/>
    </source>
</evidence>
<dbReference type="Gene3D" id="6.10.340.10">
    <property type="match status" value="1"/>
</dbReference>
<dbReference type="CDD" id="cd12912">
    <property type="entry name" value="PDC2_MCP_like"/>
    <property type="match status" value="1"/>
</dbReference>
<evidence type="ECO:0000256" key="7">
    <source>
        <dbReference type="ARBA" id="ARBA00029447"/>
    </source>
</evidence>
<dbReference type="GO" id="GO:0006935">
    <property type="term" value="P:chemotaxis"/>
    <property type="evidence" value="ECO:0007669"/>
    <property type="project" value="UniProtKB-KW"/>
</dbReference>
<feature type="domain" description="HAMP" evidence="11">
    <location>
        <begin position="328"/>
        <end position="380"/>
    </location>
</feature>
<dbReference type="GO" id="GO:0005886">
    <property type="term" value="C:plasma membrane"/>
    <property type="evidence" value="ECO:0007669"/>
    <property type="project" value="UniProtKB-SubCell"/>
</dbReference>
<keyword evidence="9" id="KW-0812">Transmembrane</keyword>
<comment type="caution">
    <text evidence="12">The sequence shown here is derived from an EMBL/GenBank/DDBJ whole genome shotgun (WGS) entry which is preliminary data.</text>
</comment>
<comment type="subcellular location">
    <subcellularLocation>
        <location evidence="1">Cell membrane</location>
    </subcellularLocation>
</comment>
<keyword evidence="2" id="KW-1003">Cell membrane</keyword>
<reference evidence="12 13" key="1">
    <citation type="submission" date="2018-05" db="EMBL/GenBank/DDBJ databases">
        <title>Genomic Encyclopedia of Type Strains, Phase IV (KMG-IV): sequencing the most valuable type-strain genomes for metagenomic binning, comparative biology and taxonomic classification.</title>
        <authorList>
            <person name="Goeker M."/>
        </authorList>
    </citation>
    <scope>NUCLEOTIDE SEQUENCE [LARGE SCALE GENOMIC DNA]</scope>
    <source>
        <strain evidence="12 13">DSM 18773</strain>
    </source>
</reference>
<feature type="transmembrane region" description="Helical" evidence="9">
    <location>
        <begin position="308"/>
        <end position="330"/>
    </location>
</feature>
<feature type="domain" description="Methyl-accepting transducer" evidence="10">
    <location>
        <begin position="399"/>
        <end position="635"/>
    </location>
</feature>
<keyword evidence="6 8" id="KW-0807">Transducer</keyword>
<dbReference type="CDD" id="cd06225">
    <property type="entry name" value="HAMP"/>
    <property type="match status" value="1"/>
</dbReference>
<evidence type="ECO:0000313" key="13">
    <source>
        <dbReference type="Proteomes" id="UP000245634"/>
    </source>
</evidence>
<evidence type="ECO:0000256" key="6">
    <source>
        <dbReference type="ARBA" id="ARBA00023224"/>
    </source>
</evidence>
<dbReference type="SUPFAM" id="SSF103190">
    <property type="entry name" value="Sensory domain-like"/>
    <property type="match status" value="1"/>
</dbReference>
<evidence type="ECO:0000313" key="12">
    <source>
        <dbReference type="EMBL" id="PWK04963.1"/>
    </source>
</evidence>
<protein>
    <submittedName>
        <fullName evidence="12">Methyl-accepting chemotaxis sensory transducer with Cache sensor</fullName>
    </submittedName>
</protein>
<dbReference type="Pfam" id="PF22673">
    <property type="entry name" value="MCP-like_PDC_1"/>
    <property type="match status" value="1"/>
</dbReference>
<dbReference type="Gene3D" id="1.10.287.950">
    <property type="entry name" value="Methyl-accepting chemotaxis protein"/>
    <property type="match status" value="1"/>
</dbReference>
<dbReference type="SMART" id="SM00304">
    <property type="entry name" value="HAMP"/>
    <property type="match status" value="1"/>
</dbReference>
<dbReference type="PANTHER" id="PTHR32089">
    <property type="entry name" value="METHYL-ACCEPTING CHEMOTAXIS PROTEIN MCPB"/>
    <property type="match status" value="1"/>
</dbReference>
<dbReference type="PROSITE" id="PS50885">
    <property type="entry name" value="HAMP"/>
    <property type="match status" value="1"/>
</dbReference>
<dbReference type="Pfam" id="PF00672">
    <property type="entry name" value="HAMP"/>
    <property type="match status" value="1"/>
</dbReference>
<dbReference type="SUPFAM" id="SSF58104">
    <property type="entry name" value="Methyl-accepting chemotaxis protein (MCP) signaling domain"/>
    <property type="match status" value="1"/>
</dbReference>
<dbReference type="PANTHER" id="PTHR32089:SF114">
    <property type="entry name" value="METHYL-ACCEPTING CHEMOTAXIS PROTEIN MCPB"/>
    <property type="match status" value="1"/>
</dbReference>
<name>A0A316D282_9BACL</name>
<dbReference type="Proteomes" id="UP000245634">
    <property type="component" value="Unassembled WGS sequence"/>
</dbReference>
<organism evidence="12 13">
    <name type="scientific">Tumebacillus permanentifrigoris</name>
    <dbReference type="NCBI Taxonomy" id="378543"/>
    <lineage>
        <taxon>Bacteria</taxon>
        <taxon>Bacillati</taxon>
        <taxon>Bacillota</taxon>
        <taxon>Bacilli</taxon>
        <taxon>Bacillales</taxon>
        <taxon>Alicyclobacillaceae</taxon>
        <taxon>Tumebacillus</taxon>
    </lineage>
</organism>
<keyword evidence="13" id="KW-1185">Reference proteome</keyword>
<keyword evidence="9" id="KW-1133">Transmembrane helix</keyword>
<evidence type="ECO:0000259" key="11">
    <source>
        <dbReference type="PROSITE" id="PS50885"/>
    </source>
</evidence>
<evidence type="ECO:0000256" key="1">
    <source>
        <dbReference type="ARBA" id="ARBA00004236"/>
    </source>
</evidence>
<dbReference type="GO" id="GO:0007165">
    <property type="term" value="P:signal transduction"/>
    <property type="evidence" value="ECO:0007669"/>
    <property type="project" value="UniProtKB-KW"/>
</dbReference>
<sequence>MNRFRFRSVTMRMMGMILPFLILVLFGLSGMEYEYSKSMINSEISSKMDAKLGQTVQAVETRLKSHSRVAEATARMMESVGVDLNREQYVRLVENTLQTNKDTFGLGVFYEPNRYKADVKYFGPYAYREGDKVAFLADFEKPEYDYPSQDWYKLGRSTDKNVAWTEPYYDEGTKTTMVTAVAPIHDQSETFIGVTTGDISLTNLQKMITDIKVGDTGYAFLVDKNGTYLADRDEKKLMKVKLADDKDSGMAGFSNELLSHEQGVAIVDGPSDKLHVFYTTVPETGWKIAMVMPEKELFAELDTLLKNLIPLIVGAVVLAVALIVWFGRYITGNLKHVNRIAAALSEGDFTQTLQVKSADEFGTMARNFNGMMGNLRVLVGQVSTSAEQVAATSEQLTASAEQTTTAAEQISIAMVEVATGTEQQASISDQTTQVANEIAHGMESVASRVQSVANSSVQATRTANRGHETVNQAIGQMNLIQGKVHTSVNVVNGLGGKSQEIGQIVGLITSIAAQTNLLALNAAIEAARAGEHGKGFAVVADEVRKLAEQSGRAAEQISHLVQEIQGEIQTAMRSMEDGNLAVHEGLRMVGQAGESFYAILSDVETVSDQSQEVAAAVQQMQAGTLTMVQSMQEIGRISNGSAEHAQDVAAASEEQTATMQEFTSASTMLARMAVELQEAVSKLRV</sequence>
<gene>
    <name evidence="12" type="ORF">C7459_1322</name>
</gene>
<dbReference type="Pfam" id="PF00015">
    <property type="entry name" value="MCPsignal"/>
    <property type="match status" value="1"/>
</dbReference>
<evidence type="ECO:0000256" key="4">
    <source>
        <dbReference type="ARBA" id="ARBA00022500"/>
    </source>
</evidence>
<accession>A0A316D282</accession>